<comment type="caution">
    <text evidence="2">The sequence shown here is derived from an EMBL/GenBank/DDBJ whole genome shotgun (WGS) entry which is preliminary data.</text>
</comment>
<dbReference type="Proteomes" id="UP001190926">
    <property type="component" value="Unassembled WGS sequence"/>
</dbReference>
<proteinExistence type="predicted"/>
<dbReference type="PROSITE" id="PS50181">
    <property type="entry name" value="FBOX"/>
    <property type="match status" value="1"/>
</dbReference>
<dbReference type="PANTHER" id="PTHR31639:SF237">
    <property type="entry name" value="F-BOX DOMAIN-CONTAINING PROTEIN"/>
    <property type="match status" value="1"/>
</dbReference>
<accession>A0AAD4IX55</accession>
<dbReference type="EMBL" id="SDAM02001008">
    <property type="protein sequence ID" value="KAH6823154.1"/>
    <property type="molecule type" value="Genomic_DNA"/>
</dbReference>
<evidence type="ECO:0000313" key="3">
    <source>
        <dbReference type="Proteomes" id="UP001190926"/>
    </source>
</evidence>
<dbReference type="SUPFAM" id="SSF52047">
    <property type="entry name" value="RNI-like"/>
    <property type="match status" value="1"/>
</dbReference>
<dbReference type="Pfam" id="PF24758">
    <property type="entry name" value="LRR_At5g56370"/>
    <property type="match status" value="1"/>
</dbReference>
<dbReference type="CDD" id="cd22160">
    <property type="entry name" value="F-box_AtFBL13-like"/>
    <property type="match status" value="1"/>
</dbReference>
<dbReference type="PANTHER" id="PTHR31639">
    <property type="entry name" value="F-BOX PROTEIN-LIKE"/>
    <property type="match status" value="1"/>
</dbReference>
<dbReference type="InterPro" id="IPR001810">
    <property type="entry name" value="F-box_dom"/>
</dbReference>
<organism evidence="2 3">
    <name type="scientific">Perilla frutescens var. hirtella</name>
    <name type="common">Perilla citriodora</name>
    <name type="synonym">Perilla setoyensis</name>
    <dbReference type="NCBI Taxonomy" id="608512"/>
    <lineage>
        <taxon>Eukaryota</taxon>
        <taxon>Viridiplantae</taxon>
        <taxon>Streptophyta</taxon>
        <taxon>Embryophyta</taxon>
        <taxon>Tracheophyta</taxon>
        <taxon>Spermatophyta</taxon>
        <taxon>Magnoliopsida</taxon>
        <taxon>eudicotyledons</taxon>
        <taxon>Gunneridae</taxon>
        <taxon>Pentapetalae</taxon>
        <taxon>asterids</taxon>
        <taxon>lamiids</taxon>
        <taxon>Lamiales</taxon>
        <taxon>Lamiaceae</taxon>
        <taxon>Nepetoideae</taxon>
        <taxon>Elsholtzieae</taxon>
        <taxon>Perilla</taxon>
    </lineage>
</organism>
<dbReference type="AlphaFoldDB" id="A0AAD4IX55"/>
<dbReference type="InterPro" id="IPR032675">
    <property type="entry name" value="LRR_dom_sf"/>
</dbReference>
<reference evidence="2 3" key="1">
    <citation type="journal article" date="2021" name="Nat. Commun.">
        <title>Incipient diploidization of the medicinal plant Perilla within 10,000 years.</title>
        <authorList>
            <person name="Zhang Y."/>
            <person name="Shen Q."/>
            <person name="Leng L."/>
            <person name="Zhang D."/>
            <person name="Chen S."/>
            <person name="Shi Y."/>
            <person name="Ning Z."/>
            <person name="Chen S."/>
        </authorList>
    </citation>
    <scope>NUCLEOTIDE SEQUENCE [LARGE SCALE GENOMIC DNA]</scope>
    <source>
        <strain evidence="3">cv. PC099</strain>
    </source>
</reference>
<evidence type="ECO:0000259" key="1">
    <source>
        <dbReference type="PROSITE" id="PS50181"/>
    </source>
</evidence>
<sequence>MEKDSDCDLISDLPESIIETILTKLPIRDAVRTSVISTRWRYRWASMTHLVFDDRSATDYTDPNTVRDRVENFVTKFLLLHNGPIHKFSICSSHLGACPIDQWLLFISRKDVKEVVIELGEDEWFRAPSCLFSCKNLTGLELVYCELNPPPNFKGFPWLKNLNLHQIAIPPDDIECLISSCPLLENLSMSYFDGVELTIRAPNLKYLVLEGEFKDICLANTPRLVNVSVLMYMTDHIANHFEQSSSCNFDKFLGGVPKLERLTGHLYFTKFLSIGNRNERRPMTYHQLKFIELYQVSFEDINEVLVVLKLIVNCPNLKSLQISGSTSAGARDPDLQFWDKNISEDFTLHELKTVKLTDVSGVPLEMRFIKFLLEHSPVLEEMTVTPSSYVTEGRLSMLIDLVSFRRASPQASIVFVHKSI</sequence>
<dbReference type="Gene3D" id="3.80.10.10">
    <property type="entry name" value="Ribonuclease Inhibitor"/>
    <property type="match status" value="1"/>
</dbReference>
<dbReference type="Pfam" id="PF08387">
    <property type="entry name" value="FBD"/>
    <property type="match status" value="1"/>
</dbReference>
<dbReference type="Pfam" id="PF00646">
    <property type="entry name" value="F-box"/>
    <property type="match status" value="1"/>
</dbReference>
<dbReference type="SUPFAM" id="SSF81383">
    <property type="entry name" value="F-box domain"/>
    <property type="match status" value="1"/>
</dbReference>
<dbReference type="InterPro" id="IPR053781">
    <property type="entry name" value="F-box_AtFBL13-like"/>
</dbReference>
<dbReference type="SMART" id="SM00579">
    <property type="entry name" value="FBD"/>
    <property type="match status" value="1"/>
</dbReference>
<dbReference type="InterPro" id="IPR036047">
    <property type="entry name" value="F-box-like_dom_sf"/>
</dbReference>
<keyword evidence="3" id="KW-1185">Reference proteome</keyword>
<dbReference type="InterPro" id="IPR055411">
    <property type="entry name" value="LRR_FXL15/At3g58940/PEG3-like"/>
</dbReference>
<protein>
    <submittedName>
        <fullName evidence="2">F-box/RNI-like superfamily protein</fullName>
    </submittedName>
</protein>
<name>A0AAD4IX55_PERFH</name>
<gene>
    <name evidence="2" type="ORF">C2S53_011327</name>
</gene>
<evidence type="ECO:0000313" key="2">
    <source>
        <dbReference type="EMBL" id="KAH6823154.1"/>
    </source>
</evidence>
<feature type="domain" description="F-box" evidence="1">
    <location>
        <begin position="7"/>
        <end position="41"/>
    </location>
</feature>
<dbReference type="InterPro" id="IPR006566">
    <property type="entry name" value="FBD"/>
</dbReference>
<dbReference type="Gene3D" id="1.20.1280.50">
    <property type="match status" value="1"/>
</dbReference>